<dbReference type="PANTHER" id="PTHR34934">
    <property type="entry name" value="FLAVIN-DEPENDENT THYMIDYLATE SYNTHASE"/>
    <property type="match status" value="1"/>
</dbReference>
<dbReference type="EMBL" id="CYYA01000007">
    <property type="protein sequence ID" value="CUM99270.1"/>
    <property type="molecule type" value="Genomic_DNA"/>
</dbReference>
<evidence type="ECO:0000313" key="3">
    <source>
        <dbReference type="Proteomes" id="UP000095492"/>
    </source>
</evidence>
<evidence type="ECO:0000313" key="1">
    <source>
        <dbReference type="EMBL" id="CUM99270.1"/>
    </source>
</evidence>
<dbReference type="GO" id="GO:0050797">
    <property type="term" value="F:thymidylate synthase (FAD) activity"/>
    <property type="evidence" value="ECO:0007669"/>
    <property type="project" value="InterPro"/>
</dbReference>
<reference evidence="1 3" key="1">
    <citation type="submission" date="2015-09" db="EMBL/GenBank/DDBJ databases">
        <authorList>
            <consortium name="Pathogen Informatics"/>
        </authorList>
    </citation>
    <scope>NUCLEOTIDE SEQUENCE [LARGE SCALE GENOMIC DNA]</scope>
    <source>
        <strain evidence="1 3">2789STDY5608891</strain>
    </source>
</reference>
<proteinExistence type="predicted"/>
<dbReference type="STRING" id="39490.ERS852448_01403"/>
<accession>A0A173T9V0</accession>
<dbReference type="Gene3D" id="3.30.1360.170">
    <property type="match status" value="1"/>
</dbReference>
<dbReference type="AlphaFoldDB" id="A0A173T9V0"/>
<sequence length="259" mass="29826">MNHIETAILNCYGIQEAEQNMVFAARLTQRGHTIRNMEDLMDLYHQTYSKETVEHIAGLPHPTVQKFMVITVAVVGASRRFLTQITRHQNEVKYMSASLQYSNYSGHAAFAIPYEILKAENSIQKLYTKSCQSDLNNYEKLCAAGISHDAAEYATPQGLRNVLIISATPYQWKHMIGQRTCRRNTDETRIVMLQIWEKLYRLSPILFAPDLTGPFCQRSSCMEKQMSCNRSIPKIWTPDKILQSDYPLLVQKKVNHHEN</sequence>
<dbReference type="GO" id="GO:0070402">
    <property type="term" value="F:NADPH binding"/>
    <property type="evidence" value="ECO:0007669"/>
    <property type="project" value="TreeGrafter"/>
</dbReference>
<dbReference type="Pfam" id="PF02511">
    <property type="entry name" value="Thy1"/>
    <property type="match status" value="1"/>
</dbReference>
<dbReference type="CDD" id="cd20175">
    <property type="entry name" value="ThyX"/>
    <property type="match status" value="1"/>
</dbReference>
<dbReference type="GO" id="GO:0006231">
    <property type="term" value="P:dTMP biosynthetic process"/>
    <property type="evidence" value="ECO:0007669"/>
    <property type="project" value="InterPro"/>
</dbReference>
<dbReference type="PROSITE" id="PS51331">
    <property type="entry name" value="THYX"/>
    <property type="match status" value="1"/>
</dbReference>
<dbReference type="PANTHER" id="PTHR34934:SF1">
    <property type="entry name" value="FLAVIN-DEPENDENT THYMIDYLATE SYNTHASE"/>
    <property type="match status" value="1"/>
</dbReference>
<dbReference type="Proteomes" id="UP000431304">
    <property type="component" value="Unassembled WGS sequence"/>
</dbReference>
<evidence type="ECO:0000313" key="4">
    <source>
        <dbReference type="Proteomes" id="UP000431304"/>
    </source>
</evidence>
<dbReference type="EMBL" id="WKRA01000049">
    <property type="protein sequence ID" value="MSD17481.1"/>
    <property type="molecule type" value="Genomic_DNA"/>
</dbReference>
<reference evidence="2 4" key="2">
    <citation type="journal article" date="2019" name="Nat. Med.">
        <title>A library of human gut bacterial isolates paired with longitudinal multiomics data enables mechanistic microbiome research.</title>
        <authorList>
            <person name="Poyet M."/>
            <person name="Groussin M."/>
            <person name="Gibbons S.M."/>
            <person name="Avila-Pacheco J."/>
            <person name="Jiang X."/>
            <person name="Kearney S.M."/>
            <person name="Perrotta A.R."/>
            <person name="Berdy B."/>
            <person name="Zhao S."/>
            <person name="Lieberman T.D."/>
            <person name="Swanson P.K."/>
            <person name="Smith M."/>
            <person name="Roesemann S."/>
            <person name="Alexander J.E."/>
            <person name="Rich S.A."/>
            <person name="Livny J."/>
            <person name="Vlamakis H."/>
            <person name="Clish C."/>
            <person name="Bullock K."/>
            <person name="Deik A."/>
            <person name="Scott J."/>
            <person name="Pierce K.A."/>
            <person name="Xavier R.J."/>
            <person name="Alm E.J."/>
        </authorList>
    </citation>
    <scope>NUCLEOTIDE SEQUENCE [LARGE SCALE GENOMIC DNA]</scope>
    <source>
        <strain evidence="2 4">BIOML-A3</strain>
    </source>
</reference>
<gene>
    <name evidence="1" type="ORF">ERS852448_01403</name>
    <name evidence="2" type="ORF">GKE72_15775</name>
</gene>
<evidence type="ECO:0000313" key="2">
    <source>
        <dbReference type="EMBL" id="MSD17481.1"/>
    </source>
</evidence>
<dbReference type="InterPro" id="IPR036098">
    <property type="entry name" value="Thymidylate_synthase_ThyX_sf"/>
</dbReference>
<dbReference type="OrthoDB" id="9780625at2"/>
<dbReference type="InterPro" id="IPR003669">
    <property type="entry name" value="Thymidylate_synthase_ThyX"/>
</dbReference>
<protein>
    <submittedName>
        <fullName evidence="1">FAD-dependent thymidylate synthase</fullName>
    </submittedName>
</protein>
<dbReference type="SUPFAM" id="SSF69796">
    <property type="entry name" value="Thymidylate synthase-complementing protein Thy1"/>
    <property type="match status" value="1"/>
</dbReference>
<dbReference type="GO" id="GO:0004799">
    <property type="term" value="F:thymidylate synthase activity"/>
    <property type="evidence" value="ECO:0007669"/>
    <property type="project" value="TreeGrafter"/>
</dbReference>
<dbReference type="GO" id="GO:0050660">
    <property type="term" value="F:flavin adenine dinucleotide binding"/>
    <property type="evidence" value="ECO:0007669"/>
    <property type="project" value="InterPro"/>
</dbReference>
<dbReference type="RefSeq" id="WP_021738328.1">
    <property type="nucleotide sequence ID" value="NZ_CABKSU010000027.1"/>
</dbReference>
<organism evidence="1 3">
    <name type="scientific">Eubacterium ramulus</name>
    <dbReference type="NCBI Taxonomy" id="39490"/>
    <lineage>
        <taxon>Bacteria</taxon>
        <taxon>Bacillati</taxon>
        <taxon>Bacillota</taxon>
        <taxon>Clostridia</taxon>
        <taxon>Eubacteriales</taxon>
        <taxon>Eubacteriaceae</taxon>
        <taxon>Eubacterium</taxon>
    </lineage>
</organism>
<dbReference type="GeneID" id="42785848"/>
<name>A0A173T9V0_EUBRA</name>
<dbReference type="Proteomes" id="UP000095492">
    <property type="component" value="Unassembled WGS sequence"/>
</dbReference>